<name>G8LXV4_ACECE</name>
<protein>
    <submittedName>
        <fullName evidence="3">Copper amine oxidase family protein</fullName>
    </submittedName>
</protein>
<dbReference type="AlphaFoldDB" id="G8LXV4"/>
<gene>
    <name evidence="3" type="ordered locus">Clocl_2266</name>
</gene>
<dbReference type="RefSeq" id="WP_014255436.1">
    <property type="nucleotide sequence ID" value="NC_016627.1"/>
</dbReference>
<dbReference type="Pfam" id="PF07833">
    <property type="entry name" value="Cu_amine_oxidN1"/>
    <property type="match status" value="1"/>
</dbReference>
<reference evidence="3 4" key="2">
    <citation type="journal article" date="2012" name="Stand. Genomic Sci.">
        <title>Complete Genome Sequence of Clostridium clariflavum DSM 19732.</title>
        <authorList>
            <person name="Izquierdo J.A."/>
            <person name="Goodwin L."/>
            <person name="Davenport K.W."/>
            <person name="Teshima H."/>
            <person name="Bruce D."/>
            <person name="Detter C."/>
            <person name="Tapia R."/>
            <person name="Han S."/>
            <person name="Land M."/>
            <person name="Hauser L."/>
            <person name="Jeffries C.D."/>
            <person name="Han J."/>
            <person name="Pitluck S."/>
            <person name="Nolan M."/>
            <person name="Chen A."/>
            <person name="Huntemann M."/>
            <person name="Mavromatis K."/>
            <person name="Mikhailova N."/>
            <person name="Liolios K."/>
            <person name="Woyke T."/>
            <person name="Lynd L.R."/>
        </authorList>
    </citation>
    <scope>NUCLEOTIDE SEQUENCE [LARGE SCALE GENOMIC DNA]</scope>
    <source>
        <strain evidence="4">DSM 19732 / NBRC 101661 / EBR45</strain>
    </source>
</reference>
<evidence type="ECO:0000313" key="4">
    <source>
        <dbReference type="Proteomes" id="UP000005435"/>
    </source>
</evidence>
<dbReference type="InterPro" id="IPR036582">
    <property type="entry name" value="Mao_N_sf"/>
</dbReference>
<proteinExistence type="predicted"/>
<feature type="compositionally biased region" description="Polar residues" evidence="1">
    <location>
        <begin position="96"/>
        <end position="126"/>
    </location>
</feature>
<feature type="region of interest" description="Disordered" evidence="1">
    <location>
        <begin position="96"/>
        <end position="127"/>
    </location>
</feature>
<dbReference type="HOGENOM" id="CLU_923474_0_0_9"/>
<evidence type="ECO:0000313" key="3">
    <source>
        <dbReference type="EMBL" id="AEV68857.1"/>
    </source>
</evidence>
<dbReference type="KEGG" id="ccl:Clocl_2266"/>
<dbReference type="InterPro" id="IPR012854">
    <property type="entry name" value="Cu_amine_oxidase-like_N"/>
</dbReference>
<evidence type="ECO:0000256" key="1">
    <source>
        <dbReference type="SAM" id="MobiDB-lite"/>
    </source>
</evidence>
<dbReference type="OrthoDB" id="337615at2"/>
<organism evidence="3 4">
    <name type="scientific">Acetivibrio clariflavus (strain DSM 19732 / NBRC 101661 / EBR45)</name>
    <name type="common">Clostridium clariflavum</name>
    <dbReference type="NCBI Taxonomy" id="720554"/>
    <lineage>
        <taxon>Bacteria</taxon>
        <taxon>Bacillati</taxon>
        <taxon>Bacillota</taxon>
        <taxon>Clostridia</taxon>
        <taxon>Eubacteriales</taxon>
        <taxon>Oscillospiraceae</taxon>
        <taxon>Acetivibrio</taxon>
    </lineage>
</organism>
<dbReference type="eggNOG" id="ENOG50338KF">
    <property type="taxonomic scope" value="Bacteria"/>
</dbReference>
<sequence precursor="true">MKKLSKLSLIVTGVLITSLVTVSSVWAYNALRKVDATANDNIKIYYDGQLKSFTEEDGSKISPVIINGRTYLPLRAIADLVGIGIEWDGATQTINLSSNKQSNNTPVPTSAPKSTSAPVSSKSKGTLQDPVKLGEAYSWSAKEEYLDTIASADYTFVVKKVEPITVEQIAALGFKTDADDYKFDYVMVTCETSVSNAKIESGTYYLGLPFYRDVWGSKTPSGHSIIGGTDYGFEGSMNDMLDEATKDSEGYLKKINAGEVHNFKYEGKVILPITKGQENYLVIVKDESLDYSDKFIYFALK</sequence>
<dbReference type="STRING" id="720554.Clocl_2266"/>
<dbReference type="Proteomes" id="UP000005435">
    <property type="component" value="Chromosome"/>
</dbReference>
<reference evidence="4" key="1">
    <citation type="submission" date="2011-12" db="EMBL/GenBank/DDBJ databases">
        <title>Complete sequence of Clostridium clariflavum DSM 19732.</title>
        <authorList>
            <consortium name="US DOE Joint Genome Institute"/>
            <person name="Lucas S."/>
            <person name="Han J."/>
            <person name="Lapidus A."/>
            <person name="Cheng J.-F."/>
            <person name="Goodwin L."/>
            <person name="Pitluck S."/>
            <person name="Peters L."/>
            <person name="Teshima H."/>
            <person name="Detter J.C."/>
            <person name="Han C."/>
            <person name="Tapia R."/>
            <person name="Land M."/>
            <person name="Hauser L."/>
            <person name="Kyrpides N."/>
            <person name="Ivanova N."/>
            <person name="Pagani I."/>
            <person name="Kitzmiller T."/>
            <person name="Lynd L."/>
            <person name="Izquierdo J."/>
            <person name="Woyke T."/>
        </authorList>
    </citation>
    <scope>NUCLEOTIDE SEQUENCE [LARGE SCALE GENOMIC DNA]</scope>
    <source>
        <strain evidence="4">DSM 19732 / NBRC 101661 / EBR45</strain>
    </source>
</reference>
<feature type="domain" description="Copper amine oxidase-like N-terminal" evidence="2">
    <location>
        <begin position="60"/>
        <end position="101"/>
    </location>
</feature>
<accession>G8LXV4</accession>
<dbReference type="EMBL" id="CP003065">
    <property type="protein sequence ID" value="AEV68857.1"/>
    <property type="molecule type" value="Genomic_DNA"/>
</dbReference>
<dbReference type="SUPFAM" id="SSF55383">
    <property type="entry name" value="Copper amine oxidase, domain N"/>
    <property type="match status" value="1"/>
</dbReference>
<keyword evidence="4" id="KW-1185">Reference proteome</keyword>
<evidence type="ECO:0000259" key="2">
    <source>
        <dbReference type="Pfam" id="PF07833"/>
    </source>
</evidence>